<reference evidence="1 2" key="1">
    <citation type="submission" date="2018-07" db="EMBL/GenBank/DDBJ databases">
        <title>Genomic Encyclopedia of Archaeal and Bacterial Type Strains, Phase II (KMG-II): from individual species to whole genera.</title>
        <authorList>
            <person name="Goeker M."/>
        </authorList>
    </citation>
    <scope>NUCLEOTIDE SEQUENCE [LARGE SCALE GENOMIC DNA]</scope>
    <source>
        <strain evidence="1 2">DSM 25795</strain>
    </source>
</reference>
<evidence type="ECO:0000313" key="2">
    <source>
        <dbReference type="Proteomes" id="UP000257004"/>
    </source>
</evidence>
<dbReference type="RefSeq" id="WP_167443808.1">
    <property type="nucleotide sequence ID" value="NZ_QRDQ01000007.1"/>
</dbReference>
<sequence length="377" mass="44369">MLQLLDKIKILNKYQKKISDLSSEERFNMFKICGVNHYEVTHSSILTELLSNNSSHNFGNKFFIAFLKTLKKENLLSEDYQFSLEDIKVIPEFSIGELGRIDILIKNSYQCIIIENKIYAKDRLEQLKRYETYAKNKFTDYKLFYLTLYGDEASEDSAQDSNYSTISYSYTIINWLERCVEISAKSPVIRETLIQYINHLKFLTNNTSLSKMNNEIIELLSQNDNIEATFTIGERLNDVKNHLINKVFLPQLNDLCEELNLINDSDEYDRVNTSWAGFRIINPNWNFFKIALEFEARGLRNSIIGVTYINPDNRKDEILEILKGRFKDKNKNWVWNDFPKYNSWNKDAMIAIQNGEMKNIFKTEIENILSKTKDLEM</sequence>
<protein>
    <submittedName>
        <fullName evidence="1">PD-(D/E)XK nuclease superfamily protein</fullName>
    </submittedName>
</protein>
<keyword evidence="2" id="KW-1185">Reference proteome</keyword>
<dbReference type="EMBL" id="QRDQ01000007">
    <property type="protein sequence ID" value="RED26322.1"/>
    <property type="molecule type" value="Genomic_DNA"/>
</dbReference>
<gene>
    <name evidence="1" type="ORF">BD847_0239</name>
</gene>
<proteinExistence type="predicted"/>
<dbReference type="InterPro" id="IPR029470">
    <property type="entry name" value="PDDEXK_4"/>
</dbReference>
<dbReference type="Proteomes" id="UP000257004">
    <property type="component" value="Unassembled WGS sequence"/>
</dbReference>
<dbReference type="Pfam" id="PF14281">
    <property type="entry name" value="PDDEXK_4"/>
    <property type="match status" value="1"/>
</dbReference>
<name>A0A3D9G166_9FLAO</name>
<comment type="caution">
    <text evidence="1">The sequence shown here is derived from an EMBL/GenBank/DDBJ whole genome shotgun (WGS) entry which is preliminary data.</text>
</comment>
<evidence type="ECO:0000313" key="1">
    <source>
        <dbReference type="EMBL" id="RED26322.1"/>
    </source>
</evidence>
<organism evidence="1 2">
    <name type="scientific">Flavobacterium cutihirudinis</name>
    <dbReference type="NCBI Taxonomy" id="1265740"/>
    <lineage>
        <taxon>Bacteria</taxon>
        <taxon>Pseudomonadati</taxon>
        <taxon>Bacteroidota</taxon>
        <taxon>Flavobacteriia</taxon>
        <taxon>Flavobacteriales</taxon>
        <taxon>Flavobacteriaceae</taxon>
        <taxon>Flavobacterium</taxon>
    </lineage>
</organism>
<accession>A0A3D9G166</accession>
<dbReference type="AlphaFoldDB" id="A0A3D9G166"/>